<evidence type="ECO:0000313" key="3">
    <source>
        <dbReference type="EMBL" id="OIJ36101.1"/>
    </source>
</evidence>
<dbReference type="PANTHER" id="PTHR43798:SF33">
    <property type="entry name" value="HYDROLASE, PUTATIVE (AFU_ORTHOLOGUE AFUA_2G14860)-RELATED"/>
    <property type="match status" value="1"/>
</dbReference>
<sequence length="344" mass="36501">MLRARPRHSQGRREWVTTRDGRELCAMVIDGPRCGAAEAAGAVCPRPTVIVESDAADTRSPWALVQRAVGVSARTVVYDRTGLGRSAGPDPRPGTPWTLECLAADLEDLLEHFGAGPFVLVGHGTGGPVVRAVAARRRERISGLVLVDPVDELGPAPTPRRLGPASLGSLMSPEHPAGPRRGLSERRRPRWAAALSGAADAARRLASLARHGRCLHLLPEDVRADLTAEGWDAASRVASAQLRASLDETLPGWLEQTPKLGRIPVTVISAGRREARQPARLRAALTAAHARRAGATGHGRHVILPGVDGAGLPVLAAQQVAAEIRALAGCLPGRRAYTPHPWRL</sequence>
<dbReference type="GO" id="GO:0003824">
    <property type="term" value="F:catalytic activity"/>
    <property type="evidence" value="ECO:0007669"/>
    <property type="project" value="UniProtKB-ARBA"/>
</dbReference>
<feature type="region of interest" description="Disordered" evidence="1">
    <location>
        <begin position="154"/>
        <end position="188"/>
    </location>
</feature>
<dbReference type="EMBL" id="MODZ01000005">
    <property type="protein sequence ID" value="OIJ36101.1"/>
    <property type="molecule type" value="Genomic_DNA"/>
</dbReference>
<evidence type="ECO:0000313" key="4">
    <source>
        <dbReference type="Proteomes" id="UP000179540"/>
    </source>
</evidence>
<dbReference type="SUPFAM" id="SSF53474">
    <property type="entry name" value="alpha/beta-Hydrolases"/>
    <property type="match status" value="1"/>
</dbReference>
<dbReference type="GO" id="GO:0016020">
    <property type="term" value="C:membrane"/>
    <property type="evidence" value="ECO:0007669"/>
    <property type="project" value="TreeGrafter"/>
</dbReference>
<evidence type="ECO:0000256" key="1">
    <source>
        <dbReference type="SAM" id="MobiDB-lite"/>
    </source>
</evidence>
<dbReference type="InterPro" id="IPR050266">
    <property type="entry name" value="AB_hydrolase_sf"/>
</dbReference>
<protein>
    <recommendedName>
        <fullName evidence="2">AB hydrolase-1 domain-containing protein</fullName>
    </recommendedName>
</protein>
<dbReference type="RefSeq" id="WP_075514707.1">
    <property type="nucleotide sequence ID" value="NZ_MODZ01000005.1"/>
</dbReference>
<dbReference type="InterPro" id="IPR000073">
    <property type="entry name" value="AB_hydrolase_1"/>
</dbReference>
<gene>
    <name evidence="3" type="ORF">BK826_05295</name>
</gene>
<dbReference type="Gene3D" id="3.40.50.1820">
    <property type="entry name" value="alpha/beta hydrolase"/>
    <property type="match status" value="1"/>
</dbReference>
<proteinExistence type="predicted"/>
<accession>A0A1S2N0D3</accession>
<dbReference type="AlphaFoldDB" id="A0A1S2N0D3"/>
<reference evidence="3 4" key="1">
    <citation type="submission" date="2016-10" db="EMBL/GenBank/DDBJ databases">
        <title>Draft genome sequence of strain LCT isolated from the Shenzhou X spacecraft of China.</title>
        <authorList>
            <person name="Huang B."/>
        </authorList>
    </citation>
    <scope>NUCLEOTIDE SEQUENCE [LARGE SCALE GENOMIC DNA]</scope>
    <source>
        <strain evidence="3 4">LCT-H5</strain>
    </source>
</reference>
<organism evidence="3 4">
    <name type="scientific">Rothia kristinae</name>
    <dbReference type="NCBI Taxonomy" id="37923"/>
    <lineage>
        <taxon>Bacteria</taxon>
        <taxon>Bacillati</taxon>
        <taxon>Actinomycetota</taxon>
        <taxon>Actinomycetes</taxon>
        <taxon>Micrococcales</taxon>
        <taxon>Micrococcaceae</taxon>
        <taxon>Rothia</taxon>
    </lineage>
</organism>
<dbReference type="InterPro" id="IPR029058">
    <property type="entry name" value="AB_hydrolase_fold"/>
</dbReference>
<dbReference type="Pfam" id="PF00561">
    <property type="entry name" value="Abhydrolase_1"/>
    <property type="match status" value="1"/>
</dbReference>
<dbReference type="PANTHER" id="PTHR43798">
    <property type="entry name" value="MONOACYLGLYCEROL LIPASE"/>
    <property type="match status" value="1"/>
</dbReference>
<evidence type="ECO:0000259" key="2">
    <source>
        <dbReference type="Pfam" id="PF00561"/>
    </source>
</evidence>
<dbReference type="Proteomes" id="UP000179540">
    <property type="component" value="Unassembled WGS sequence"/>
</dbReference>
<comment type="caution">
    <text evidence="3">The sequence shown here is derived from an EMBL/GenBank/DDBJ whole genome shotgun (WGS) entry which is preliminary data.</text>
</comment>
<feature type="domain" description="AB hydrolase-1" evidence="2">
    <location>
        <begin position="72"/>
        <end position="167"/>
    </location>
</feature>
<name>A0A1S2N0D3_9MICC</name>